<keyword evidence="1" id="KW-0812">Transmembrane</keyword>
<evidence type="ECO:0000313" key="3">
    <source>
        <dbReference type="Proteomes" id="UP000244005"/>
    </source>
</evidence>
<reference evidence="3" key="1">
    <citation type="journal article" date="2017" name="Cell">
        <title>Insights into land plant evolution garnered from the Marchantia polymorpha genome.</title>
        <authorList>
            <person name="Bowman J.L."/>
            <person name="Kohchi T."/>
            <person name="Yamato K.T."/>
            <person name="Jenkins J."/>
            <person name="Shu S."/>
            <person name="Ishizaki K."/>
            <person name="Yamaoka S."/>
            <person name="Nishihama R."/>
            <person name="Nakamura Y."/>
            <person name="Berger F."/>
            <person name="Adam C."/>
            <person name="Aki S.S."/>
            <person name="Althoff F."/>
            <person name="Araki T."/>
            <person name="Arteaga-Vazquez M.A."/>
            <person name="Balasubrmanian S."/>
            <person name="Barry K."/>
            <person name="Bauer D."/>
            <person name="Boehm C.R."/>
            <person name="Briginshaw L."/>
            <person name="Caballero-Perez J."/>
            <person name="Catarino B."/>
            <person name="Chen F."/>
            <person name="Chiyoda S."/>
            <person name="Chovatia M."/>
            <person name="Davies K.M."/>
            <person name="Delmans M."/>
            <person name="Demura T."/>
            <person name="Dierschke T."/>
            <person name="Dolan L."/>
            <person name="Dorantes-Acosta A.E."/>
            <person name="Eklund D.M."/>
            <person name="Florent S.N."/>
            <person name="Flores-Sandoval E."/>
            <person name="Fujiyama A."/>
            <person name="Fukuzawa H."/>
            <person name="Galik B."/>
            <person name="Grimanelli D."/>
            <person name="Grimwood J."/>
            <person name="Grossniklaus U."/>
            <person name="Hamada T."/>
            <person name="Haseloff J."/>
            <person name="Hetherington A.J."/>
            <person name="Higo A."/>
            <person name="Hirakawa Y."/>
            <person name="Hundley H.N."/>
            <person name="Ikeda Y."/>
            <person name="Inoue K."/>
            <person name="Inoue S.I."/>
            <person name="Ishida S."/>
            <person name="Jia Q."/>
            <person name="Kakita M."/>
            <person name="Kanazawa T."/>
            <person name="Kawai Y."/>
            <person name="Kawashima T."/>
            <person name="Kennedy M."/>
            <person name="Kinose K."/>
            <person name="Kinoshita T."/>
            <person name="Kohara Y."/>
            <person name="Koide E."/>
            <person name="Komatsu K."/>
            <person name="Kopischke S."/>
            <person name="Kubo M."/>
            <person name="Kyozuka J."/>
            <person name="Lagercrantz U."/>
            <person name="Lin S.S."/>
            <person name="Lindquist E."/>
            <person name="Lipzen A.M."/>
            <person name="Lu C.W."/>
            <person name="De Luna E."/>
            <person name="Martienssen R.A."/>
            <person name="Minamino N."/>
            <person name="Mizutani M."/>
            <person name="Mizutani M."/>
            <person name="Mochizuki N."/>
            <person name="Monte I."/>
            <person name="Mosher R."/>
            <person name="Nagasaki H."/>
            <person name="Nakagami H."/>
            <person name="Naramoto S."/>
            <person name="Nishitani K."/>
            <person name="Ohtani M."/>
            <person name="Okamoto T."/>
            <person name="Okumura M."/>
            <person name="Phillips J."/>
            <person name="Pollak B."/>
            <person name="Reinders A."/>
            <person name="Rovekamp M."/>
            <person name="Sano R."/>
            <person name="Sawa S."/>
            <person name="Schmid M.W."/>
            <person name="Shirakawa M."/>
            <person name="Solano R."/>
            <person name="Spunde A."/>
            <person name="Suetsugu N."/>
            <person name="Sugano S."/>
            <person name="Sugiyama A."/>
            <person name="Sun R."/>
            <person name="Suzuki Y."/>
            <person name="Takenaka M."/>
            <person name="Takezawa D."/>
            <person name="Tomogane H."/>
            <person name="Tsuzuki M."/>
            <person name="Ueda T."/>
            <person name="Umeda M."/>
            <person name="Ward J.M."/>
            <person name="Watanabe Y."/>
            <person name="Yazaki K."/>
            <person name="Yokoyama R."/>
            <person name="Yoshitake Y."/>
            <person name="Yotsui I."/>
            <person name="Zachgo S."/>
            <person name="Schmutz J."/>
        </authorList>
    </citation>
    <scope>NUCLEOTIDE SEQUENCE [LARGE SCALE GENOMIC DNA]</scope>
    <source>
        <strain evidence="3">Tak-1</strain>
    </source>
</reference>
<keyword evidence="1" id="KW-1133">Transmembrane helix</keyword>
<protein>
    <submittedName>
        <fullName evidence="2">Uncharacterized protein</fullName>
    </submittedName>
</protein>
<dbReference type="OrthoDB" id="119121at2759"/>
<dbReference type="AlphaFoldDB" id="A0A2R6XTZ2"/>
<proteinExistence type="predicted"/>
<dbReference type="OMA" id="IYHFSMF"/>
<dbReference type="Gramene" id="Mp1g28050.1">
    <property type="protein sequence ID" value="Mp1g28050.1.cds1"/>
    <property type="gene ID" value="Mp1g28050"/>
</dbReference>
<evidence type="ECO:0000313" key="2">
    <source>
        <dbReference type="EMBL" id="PTQ49575.1"/>
    </source>
</evidence>
<keyword evidence="1" id="KW-0472">Membrane</keyword>
<dbReference type="EMBL" id="KZ772674">
    <property type="protein sequence ID" value="PTQ49575.1"/>
    <property type="molecule type" value="Genomic_DNA"/>
</dbReference>
<organism evidence="2 3">
    <name type="scientific">Marchantia polymorpha</name>
    <name type="common">Common liverwort</name>
    <name type="synonym">Marchantia aquatica</name>
    <dbReference type="NCBI Taxonomy" id="3197"/>
    <lineage>
        <taxon>Eukaryota</taxon>
        <taxon>Viridiplantae</taxon>
        <taxon>Streptophyta</taxon>
        <taxon>Embryophyta</taxon>
        <taxon>Marchantiophyta</taxon>
        <taxon>Marchantiopsida</taxon>
        <taxon>Marchantiidae</taxon>
        <taxon>Marchantiales</taxon>
        <taxon>Marchantiaceae</taxon>
        <taxon>Marchantia</taxon>
    </lineage>
</organism>
<keyword evidence="3" id="KW-1185">Reference proteome</keyword>
<sequence>MRSSVGTRRRPTDDDDFKKELRGKGTRTIVKVVLLAFSVLIVLEVSAAALNRLEIMGSLGGYEEAGSVGFNGGRKRAALYDRMGADLDTKGAAFLDGGETSQSLNLADLFTVEDGIVIPVQKPANPPVRATVLHLNGHYALQISEAAKKILNPHFAGAIWYQDVSFYHFSLFHASHHLEAVPATEKEMQAEEEAVKQVAARSCPLEIVLDRVLLTPTGVLLGCWQVLNGTDPAIIRKELRHALVHAPNKQLYDPVILHTSIARILGPPKSSPSHGGSSTKGEALFFMKSLIRQINEKLSGFQAKIEDLWYVEELDLLALALKGRLVVHKYPLGCPSSGD</sequence>
<accession>A0A2R6XTZ2</accession>
<gene>
    <name evidence="2" type="ORF">MARPO_0002s0073</name>
</gene>
<dbReference type="Proteomes" id="UP000244005">
    <property type="component" value="Unassembled WGS sequence"/>
</dbReference>
<name>A0A2R6XTZ2_MARPO</name>
<dbReference type="PANTHER" id="PTHR37204:SF1">
    <property type="entry name" value="TRANSMEMBRANE PROTEIN"/>
    <property type="match status" value="1"/>
</dbReference>
<feature type="transmembrane region" description="Helical" evidence="1">
    <location>
        <begin position="28"/>
        <end position="50"/>
    </location>
</feature>
<dbReference type="PANTHER" id="PTHR37204">
    <property type="entry name" value="TRANSMEMBRANE PROTEIN"/>
    <property type="match status" value="1"/>
</dbReference>
<evidence type="ECO:0000256" key="1">
    <source>
        <dbReference type="SAM" id="Phobius"/>
    </source>
</evidence>